<dbReference type="OrthoDB" id="9804313at2"/>
<keyword evidence="2 3" id="KW-0378">Hydrolase</keyword>
<dbReference type="InterPro" id="IPR023635">
    <property type="entry name" value="Peptide_deformylase"/>
</dbReference>
<dbReference type="HAMAP" id="MF_00163">
    <property type="entry name" value="Pep_deformylase"/>
    <property type="match status" value="1"/>
</dbReference>
<dbReference type="Pfam" id="PF01327">
    <property type="entry name" value="Pep_deformylase"/>
    <property type="match status" value="1"/>
</dbReference>
<evidence type="ECO:0000313" key="4">
    <source>
        <dbReference type="Proteomes" id="UP000317894"/>
    </source>
</evidence>
<comment type="caution">
    <text evidence="3">The sequence shown here is derived from an EMBL/GenBank/DDBJ whole genome shotgun (WGS) entry which is preliminary data.</text>
</comment>
<dbReference type="CDD" id="cd00487">
    <property type="entry name" value="Pep_deformylase"/>
    <property type="match status" value="1"/>
</dbReference>
<accession>A0A552UIF2</accession>
<dbReference type="NCBIfam" id="NF001159">
    <property type="entry name" value="PRK00150.1-3"/>
    <property type="match status" value="1"/>
</dbReference>
<dbReference type="SUPFAM" id="SSF56420">
    <property type="entry name" value="Peptide deformylase"/>
    <property type="match status" value="1"/>
</dbReference>
<gene>
    <name evidence="2" type="primary">def</name>
    <name evidence="3" type="ORF">FMM06_07565</name>
</gene>
<feature type="binding site" evidence="2">
    <location>
        <position position="147"/>
    </location>
    <ligand>
        <name>Fe cation</name>
        <dbReference type="ChEBI" id="CHEBI:24875"/>
    </ligand>
</feature>
<dbReference type="PANTHER" id="PTHR10458:SF22">
    <property type="entry name" value="PEPTIDE DEFORMYLASE"/>
    <property type="match status" value="1"/>
</dbReference>
<dbReference type="EC" id="3.5.1.88" evidence="2"/>
<keyword evidence="2" id="KW-0408">Iron</keyword>
<protein>
    <recommendedName>
        <fullName evidence="2">Peptide deformylase</fullName>
        <shortName evidence="2">PDF</shortName>
        <ecNumber evidence="2">3.5.1.88</ecNumber>
    </recommendedName>
    <alternativeName>
        <fullName evidence="2">Polypeptide deformylase</fullName>
    </alternativeName>
</protein>
<comment type="function">
    <text evidence="2">Removes the formyl group from the N-terminal Met of newly synthesized proteins. Requires at least a dipeptide for an efficient rate of reaction. N-terminal L-methionine is a prerequisite for activity but the enzyme has broad specificity at other positions.</text>
</comment>
<comment type="catalytic activity">
    <reaction evidence="2">
        <text>N-terminal N-formyl-L-methionyl-[peptide] + H2O = N-terminal L-methionyl-[peptide] + formate</text>
        <dbReference type="Rhea" id="RHEA:24420"/>
        <dbReference type="Rhea" id="RHEA-COMP:10639"/>
        <dbReference type="Rhea" id="RHEA-COMP:10640"/>
        <dbReference type="ChEBI" id="CHEBI:15377"/>
        <dbReference type="ChEBI" id="CHEBI:15740"/>
        <dbReference type="ChEBI" id="CHEBI:49298"/>
        <dbReference type="ChEBI" id="CHEBI:64731"/>
        <dbReference type="EC" id="3.5.1.88"/>
    </reaction>
</comment>
<keyword evidence="2" id="KW-0648">Protein biosynthesis</keyword>
<keyword evidence="2" id="KW-0479">Metal-binding</keyword>
<dbReference type="Gene3D" id="3.90.45.10">
    <property type="entry name" value="Peptide deformylase"/>
    <property type="match status" value="1"/>
</dbReference>
<dbReference type="GO" id="GO:0006412">
    <property type="term" value="P:translation"/>
    <property type="evidence" value="ECO:0007669"/>
    <property type="project" value="UniProtKB-UniRule"/>
</dbReference>
<dbReference type="Proteomes" id="UP000317894">
    <property type="component" value="Unassembled WGS sequence"/>
</dbReference>
<organism evidence="3 4">
    <name type="scientific">Glacieibacterium frigidum</name>
    <dbReference type="NCBI Taxonomy" id="2593303"/>
    <lineage>
        <taxon>Bacteria</taxon>
        <taxon>Pseudomonadati</taxon>
        <taxon>Pseudomonadota</taxon>
        <taxon>Alphaproteobacteria</taxon>
        <taxon>Sphingomonadales</taxon>
        <taxon>Sphingosinicellaceae</taxon>
        <taxon>Glacieibacterium</taxon>
    </lineage>
</organism>
<evidence type="ECO:0000256" key="2">
    <source>
        <dbReference type="HAMAP-Rule" id="MF_00163"/>
    </source>
</evidence>
<dbReference type="PANTHER" id="PTHR10458">
    <property type="entry name" value="PEPTIDE DEFORMYLASE"/>
    <property type="match status" value="1"/>
</dbReference>
<dbReference type="GO" id="GO:0046872">
    <property type="term" value="F:metal ion binding"/>
    <property type="evidence" value="ECO:0007669"/>
    <property type="project" value="UniProtKB-KW"/>
</dbReference>
<dbReference type="EMBL" id="VJWA01000001">
    <property type="protein sequence ID" value="TRW17970.1"/>
    <property type="molecule type" value="Genomic_DNA"/>
</dbReference>
<proteinExistence type="inferred from homology"/>
<dbReference type="PRINTS" id="PR01576">
    <property type="entry name" value="PDEFORMYLASE"/>
</dbReference>
<dbReference type="GO" id="GO:0042586">
    <property type="term" value="F:peptide deformylase activity"/>
    <property type="evidence" value="ECO:0007669"/>
    <property type="project" value="UniProtKB-UniRule"/>
</dbReference>
<dbReference type="InterPro" id="IPR036821">
    <property type="entry name" value="Peptide_deformylase_sf"/>
</dbReference>
<dbReference type="RefSeq" id="WP_144236664.1">
    <property type="nucleotide sequence ID" value="NZ_VJWA01000001.1"/>
</dbReference>
<feature type="active site" evidence="2">
    <location>
        <position position="148"/>
    </location>
</feature>
<comment type="cofactor">
    <cofactor evidence="2">
        <name>Fe(2+)</name>
        <dbReference type="ChEBI" id="CHEBI:29033"/>
    </cofactor>
    <text evidence="2">Binds 1 Fe(2+) ion.</text>
</comment>
<comment type="similarity">
    <text evidence="1 2">Belongs to the polypeptide deformylase family.</text>
</comment>
<dbReference type="AlphaFoldDB" id="A0A552UIF2"/>
<feature type="binding site" evidence="2">
    <location>
        <position position="105"/>
    </location>
    <ligand>
        <name>Fe cation</name>
        <dbReference type="ChEBI" id="CHEBI:24875"/>
    </ligand>
</feature>
<feature type="binding site" evidence="2">
    <location>
        <position position="151"/>
    </location>
    <ligand>
        <name>Fe cation</name>
        <dbReference type="ChEBI" id="CHEBI:24875"/>
    </ligand>
</feature>
<dbReference type="NCBIfam" id="TIGR00079">
    <property type="entry name" value="pept_deformyl"/>
    <property type="match status" value="1"/>
</dbReference>
<evidence type="ECO:0000256" key="1">
    <source>
        <dbReference type="ARBA" id="ARBA00010759"/>
    </source>
</evidence>
<sequence length="181" mass="20105">MAIRGIIEAPDPYLRTISKPVEGVSDSTRALVADMFETMYAAPGIGLAAIQVGVPERILVIDLQRPDTEAAAEGEEPPVLREPRVFINPEILWESDDVSSYNEGCLSVPELYGDVDRPARVRVKWLDLDGASQEAELDGLMATCFQHEMDHLDGVLFYDHLSKLKRDMIVKKLVKAQKRAA</sequence>
<name>A0A552UIF2_9SPHN</name>
<dbReference type="PIRSF" id="PIRSF004749">
    <property type="entry name" value="Pep_def"/>
    <property type="match status" value="1"/>
</dbReference>
<evidence type="ECO:0000313" key="3">
    <source>
        <dbReference type="EMBL" id="TRW17970.1"/>
    </source>
</evidence>
<keyword evidence="4" id="KW-1185">Reference proteome</keyword>
<reference evidence="3 4" key="1">
    <citation type="submission" date="2019-07" db="EMBL/GenBank/DDBJ databases">
        <title>Novel species isolated from glacier.</title>
        <authorList>
            <person name="Liu Q."/>
            <person name="Xin Y.-H."/>
        </authorList>
    </citation>
    <scope>NUCLEOTIDE SEQUENCE [LARGE SCALE GENOMIC DNA]</scope>
    <source>
        <strain evidence="3 4">LB1R16</strain>
    </source>
</reference>